<reference evidence="4" key="1">
    <citation type="journal article" date="2012" name="PLoS ONE">
        <title>Comparative analysis of genome sequences covering the seven cronobacter species.</title>
        <authorList>
            <person name="Joseph S."/>
            <person name="Desai P."/>
            <person name="Ji Y."/>
            <person name="Cummings C.A."/>
            <person name="Shih R."/>
            <person name="Degoricija L."/>
            <person name="Rico A."/>
            <person name="Brzoska P."/>
            <person name="Hamby S.E."/>
            <person name="Masood N."/>
            <person name="Hariri S."/>
            <person name="Sonbol H."/>
            <person name="Chuzhanova N."/>
            <person name="McClelland M."/>
            <person name="Furtado M.R."/>
            <person name="Forsythe S.J."/>
        </authorList>
    </citation>
    <scope>NUCLEOTIDE SEQUENCE [LARGE SCALE GENOMIC DNA]</scope>
    <source>
        <strain evidence="4">1210</strain>
    </source>
</reference>
<keyword evidence="1" id="KW-0677">Repeat</keyword>
<evidence type="ECO:0000313" key="4">
    <source>
        <dbReference type="Proteomes" id="UP000009342"/>
    </source>
</evidence>
<organism evidence="3 4">
    <name type="scientific">Cronobacter dublinensis 1210</name>
    <dbReference type="NCBI Taxonomy" id="1208656"/>
    <lineage>
        <taxon>Bacteria</taxon>
        <taxon>Pseudomonadati</taxon>
        <taxon>Pseudomonadota</taxon>
        <taxon>Gammaproteobacteria</taxon>
        <taxon>Enterobacterales</taxon>
        <taxon>Enterobacteriaceae</taxon>
        <taxon>Cronobacter</taxon>
    </lineage>
</organism>
<dbReference type="SUPFAM" id="SSF63520">
    <property type="entry name" value="PTS-regulatory domain, PRD"/>
    <property type="match status" value="2"/>
</dbReference>
<dbReference type="PROSITE" id="PS51372">
    <property type="entry name" value="PRD_2"/>
    <property type="match status" value="2"/>
</dbReference>
<dbReference type="InterPro" id="IPR036650">
    <property type="entry name" value="CAT_RNA-bd_dom_sf"/>
</dbReference>
<dbReference type="SMART" id="SM01061">
    <property type="entry name" value="CAT_RBD"/>
    <property type="match status" value="1"/>
</dbReference>
<dbReference type="Gene3D" id="1.10.1790.10">
    <property type="entry name" value="PRD domain"/>
    <property type="match status" value="2"/>
</dbReference>
<name>A0ABM9QCR2_9ENTR</name>
<dbReference type="InterPro" id="IPR036634">
    <property type="entry name" value="PRD_sf"/>
</dbReference>
<dbReference type="InterPro" id="IPR004341">
    <property type="entry name" value="CAT_RNA-bd_dom"/>
</dbReference>
<dbReference type="NCBIfam" id="NF046042">
    <property type="entry name" value="LicT"/>
    <property type="match status" value="1"/>
</dbReference>
<feature type="domain" description="PRD" evidence="2">
    <location>
        <begin position="88"/>
        <end position="193"/>
    </location>
</feature>
<dbReference type="InterPro" id="IPR050661">
    <property type="entry name" value="BglG_antiterminators"/>
</dbReference>
<keyword evidence="4" id="KW-1185">Reference proteome</keyword>
<dbReference type="PANTHER" id="PTHR30185:SF15">
    <property type="entry name" value="CRYPTIC BETA-GLUCOSIDE BGL OPERON ANTITERMINATOR"/>
    <property type="match status" value="1"/>
</dbReference>
<protein>
    <submittedName>
        <fullName evidence="3">Beta-glucoside bgl operon antiterminator, BglG family</fullName>
    </submittedName>
</protein>
<dbReference type="Pfam" id="PF00874">
    <property type="entry name" value="PRD"/>
    <property type="match status" value="2"/>
</dbReference>
<evidence type="ECO:0000256" key="1">
    <source>
        <dbReference type="ARBA" id="ARBA00022737"/>
    </source>
</evidence>
<dbReference type="Gene3D" id="2.30.24.10">
    <property type="entry name" value="CAT RNA-binding domain"/>
    <property type="match status" value="1"/>
</dbReference>
<feature type="domain" description="PRD" evidence="2">
    <location>
        <begin position="194"/>
        <end position="303"/>
    </location>
</feature>
<evidence type="ECO:0000313" key="3">
    <source>
        <dbReference type="EMBL" id="CCJ83366.1"/>
    </source>
</evidence>
<dbReference type="EMBL" id="CAKZ01000196">
    <property type="protein sequence ID" value="CCJ83366.1"/>
    <property type="molecule type" value="Genomic_DNA"/>
</dbReference>
<sequence>MQHQDIPWCLYLCFARFCFQESAMIIKQILNNNVVSAVDERGQEVIVTGRGLGFNAHVGEAVAISQVEKTFRLHDDTVSARFKVLLDEVPVEIVQLTDDIVALARQTPGMKLSEGIYVTLADHLFYAIERSQKGLEIANPLQWEVRHFYQDEYAIGRQALALIAARTGVLMPDSEACSIALHIVNAGLNDPKGKINDITRLIYQIQNIVKYWFAVGPDEQSLNYQRFITHVKFFAQRVIEGQRLENDDSELFAMVQKRYKNTVACVEAISDFVEKNYRHAMTHSEKLYLTVHIDNVIHRLAHSL</sequence>
<comment type="caution">
    <text evidence="3">The sequence shown here is derived from an EMBL/GenBank/DDBJ whole genome shotgun (WGS) entry which is preliminary data.</text>
</comment>
<gene>
    <name evidence="3" type="ORF">BN134_4140</name>
</gene>
<dbReference type="Proteomes" id="UP000009342">
    <property type="component" value="Unassembled WGS sequence"/>
</dbReference>
<dbReference type="Pfam" id="PF03123">
    <property type="entry name" value="CAT_RBD"/>
    <property type="match status" value="1"/>
</dbReference>
<dbReference type="SUPFAM" id="SSF50151">
    <property type="entry name" value="SacY-like RNA-binding domain"/>
    <property type="match status" value="1"/>
</dbReference>
<dbReference type="PANTHER" id="PTHR30185">
    <property type="entry name" value="CRYPTIC BETA-GLUCOSIDE BGL OPERON ANTITERMINATOR"/>
    <property type="match status" value="1"/>
</dbReference>
<accession>A0ABM9QCR2</accession>
<dbReference type="InterPro" id="IPR011608">
    <property type="entry name" value="PRD"/>
</dbReference>
<evidence type="ECO:0000259" key="2">
    <source>
        <dbReference type="PROSITE" id="PS51372"/>
    </source>
</evidence>
<proteinExistence type="predicted"/>